<dbReference type="EMBL" id="GL768331">
    <property type="protein sequence ID" value="EFZ11487.1"/>
    <property type="molecule type" value="Genomic_DNA"/>
</dbReference>
<proteinExistence type="predicted"/>
<dbReference type="Gene3D" id="1.10.10.1450">
    <property type="match status" value="1"/>
</dbReference>
<dbReference type="InterPro" id="IPR041426">
    <property type="entry name" value="Mos1_HTH"/>
</dbReference>
<feature type="non-terminal residue" evidence="2">
    <location>
        <position position="108"/>
    </location>
</feature>
<feature type="domain" description="Mos1 transposase HTH" evidence="1">
    <location>
        <begin position="56"/>
        <end position="84"/>
    </location>
</feature>
<sequence length="108" mass="12294">MKNLNNGQCSTAVLKSLFIEQLPETHKVILVTANEPDLQKLVEIADKLANTRCVQKCEMLTKAYSESAMSKSRVYEWYNRFQDGREALKMTNAKNAPAHQESMKTSKK</sequence>
<name>E9J6R4_SOLIN</name>
<gene>
    <name evidence="2" type="ORF">SINV_05093</name>
</gene>
<accession>E9J6R4</accession>
<protein>
    <recommendedName>
        <fullName evidence="1">Mos1 transposase HTH domain-containing protein</fullName>
    </recommendedName>
</protein>
<organism>
    <name type="scientific">Solenopsis invicta</name>
    <name type="common">Red imported fire ant</name>
    <name type="synonym">Solenopsis wagneri</name>
    <dbReference type="NCBI Taxonomy" id="13686"/>
    <lineage>
        <taxon>Eukaryota</taxon>
        <taxon>Metazoa</taxon>
        <taxon>Ecdysozoa</taxon>
        <taxon>Arthropoda</taxon>
        <taxon>Hexapoda</taxon>
        <taxon>Insecta</taxon>
        <taxon>Pterygota</taxon>
        <taxon>Neoptera</taxon>
        <taxon>Endopterygota</taxon>
        <taxon>Hymenoptera</taxon>
        <taxon>Apocrita</taxon>
        <taxon>Aculeata</taxon>
        <taxon>Formicoidea</taxon>
        <taxon>Formicidae</taxon>
        <taxon>Myrmicinae</taxon>
        <taxon>Solenopsis</taxon>
    </lineage>
</organism>
<evidence type="ECO:0000259" key="1">
    <source>
        <dbReference type="Pfam" id="PF17906"/>
    </source>
</evidence>
<evidence type="ECO:0000313" key="2">
    <source>
        <dbReference type="EMBL" id="EFZ11487.1"/>
    </source>
</evidence>
<dbReference type="AlphaFoldDB" id="E9J6R4"/>
<reference evidence="2" key="1">
    <citation type="journal article" date="2011" name="Proc. Natl. Acad. Sci. U.S.A.">
        <title>The genome of the fire ant Solenopsis invicta.</title>
        <authorList>
            <person name="Wurm Y."/>
            <person name="Wang J."/>
            <person name="Riba-Grognuz O."/>
            <person name="Corona M."/>
            <person name="Nygaard S."/>
            <person name="Hunt B.G."/>
            <person name="Ingram K.K."/>
            <person name="Falquet L."/>
            <person name="Nipitwattanaphon M."/>
            <person name="Gotzek D."/>
            <person name="Dijkstra M.B."/>
            <person name="Oettler J."/>
            <person name="Comtesse F."/>
            <person name="Shih C.J."/>
            <person name="Wu W.J."/>
            <person name="Yang C.C."/>
            <person name="Thomas J."/>
            <person name="Beaudoing E."/>
            <person name="Pradervand S."/>
            <person name="Flegel V."/>
            <person name="Cook E.D."/>
            <person name="Fabbretti R."/>
            <person name="Stockinger H."/>
            <person name="Long L."/>
            <person name="Farmerie W.G."/>
            <person name="Oakey J."/>
            <person name="Boomsma J.J."/>
            <person name="Pamilo P."/>
            <person name="Yi S.V."/>
            <person name="Heinze J."/>
            <person name="Goodisman M.A."/>
            <person name="Farinelli L."/>
            <person name="Harshman K."/>
            <person name="Hulo N."/>
            <person name="Cerutti L."/>
            <person name="Xenarios I."/>
            <person name="Shoemaker D."/>
            <person name="Keller L."/>
        </authorList>
    </citation>
    <scope>NUCLEOTIDE SEQUENCE [LARGE SCALE GENOMIC DNA]</scope>
</reference>
<dbReference type="HOGENOM" id="CLU_2200214_0_0_1"/>
<dbReference type="Pfam" id="PF17906">
    <property type="entry name" value="HTH_48"/>
    <property type="match status" value="1"/>
</dbReference>